<gene>
    <name evidence="3" type="ORF">BCR36DRAFT_411932</name>
</gene>
<comment type="caution">
    <text evidence="3">The sequence shown here is derived from an EMBL/GenBank/DDBJ whole genome shotgun (WGS) entry which is preliminary data.</text>
</comment>
<dbReference type="EMBL" id="MCFH01000018">
    <property type="protein sequence ID" value="ORX51470.1"/>
    <property type="molecule type" value="Genomic_DNA"/>
</dbReference>
<dbReference type="InterPro" id="IPR032379">
    <property type="entry name" value="DUF4874"/>
</dbReference>
<dbReference type="Proteomes" id="UP000193719">
    <property type="component" value="Unassembled WGS sequence"/>
</dbReference>
<evidence type="ECO:0000313" key="3">
    <source>
        <dbReference type="EMBL" id="ORX51470.1"/>
    </source>
</evidence>
<reference evidence="3 4" key="2">
    <citation type="submission" date="2016-08" db="EMBL/GenBank/DDBJ databases">
        <title>Pervasive Adenine N6-methylation of Active Genes in Fungi.</title>
        <authorList>
            <consortium name="DOE Joint Genome Institute"/>
            <person name="Mondo S.J."/>
            <person name="Dannebaum R.O."/>
            <person name="Kuo R.C."/>
            <person name="Labutti K."/>
            <person name="Haridas S."/>
            <person name="Kuo A."/>
            <person name="Salamov A."/>
            <person name="Ahrendt S.R."/>
            <person name="Lipzen A."/>
            <person name="Sullivan W."/>
            <person name="Andreopoulos W.B."/>
            <person name="Clum A."/>
            <person name="Lindquist E."/>
            <person name="Daum C."/>
            <person name="Ramamoorthy G.K."/>
            <person name="Gryganskyi A."/>
            <person name="Culley D."/>
            <person name="Magnuson J.K."/>
            <person name="James T.Y."/>
            <person name="O'Malley M.A."/>
            <person name="Stajich J.E."/>
            <person name="Spatafora J.W."/>
            <person name="Visel A."/>
            <person name="Grigoriev I.V."/>
        </authorList>
    </citation>
    <scope>NUCLEOTIDE SEQUENCE [LARGE SCALE GENOMIC DNA]</scope>
    <source>
        <strain evidence="4">finn</strain>
    </source>
</reference>
<dbReference type="Pfam" id="PF16116">
    <property type="entry name" value="DUF4832"/>
    <property type="match status" value="1"/>
</dbReference>
<reference evidence="3 4" key="1">
    <citation type="submission" date="2016-08" db="EMBL/GenBank/DDBJ databases">
        <title>Genomes of anaerobic fungi encode conserved fungal cellulosomes for biomass hydrolysis.</title>
        <authorList>
            <consortium name="DOE Joint Genome Institute"/>
            <person name="Haitjema C.H."/>
            <person name="Gilmore S.P."/>
            <person name="Henske J.K."/>
            <person name="Solomon K.V."/>
            <person name="De Groot R."/>
            <person name="Kuo A."/>
            <person name="Mondo S.J."/>
            <person name="Salamov A.A."/>
            <person name="Labutti K."/>
            <person name="Zhao Z."/>
            <person name="Chiniquy J."/>
            <person name="Barry K."/>
            <person name="Brewer H.M."/>
            <person name="Purvine S.O."/>
            <person name="Wright A.T."/>
            <person name="Boxma B."/>
            <person name="Van Alen T."/>
            <person name="Hackstein J.H."/>
            <person name="Baker S.E."/>
            <person name="Grigoriev I.V."/>
            <person name="O'Malley M.A."/>
        </authorList>
    </citation>
    <scope>NUCLEOTIDE SEQUENCE [LARGE SCALE GENOMIC DNA]</scope>
    <source>
        <strain evidence="4">finn</strain>
    </source>
</reference>
<keyword evidence="4" id="KW-1185">Reference proteome</keyword>
<sequence>MLRKITSRLLGKKKYLKFYDSSLNLNVVNPERGIYEQRFTKASNYVPLDAADLRRCREQNDESLVLRMFNLDALRDTEIIPEDILQKIDFDFAAAREAGIKLIIRFCYTEDLNEPDAKKDIVLAHIEQLKPIIQKNADVIFAMQAGFIGTWGEWYYTNDDFGNEGRVNDVQHNNRREVVGALINVLQPTERFLLLRTPKFKQGFLGHNRTITESDKHSRNINFRIGFHNDAFLADDSDMGTFANESEKSYFAFDSRYVPVLGETCKPGPQANGRRAINQMSYYHWNALNRQYHPDVIQGWKDDDTYDEIKSRLGYRFMLLSSKIDDIVSPNSIVNLNIVVENGGFSTSIYPKLFFVIIENKETGERFSFQPAINPEIREWHPEYTIEENLEINLGQVNPPPGKYRVYLEITDVNFPHRPEYNIVFANKNVEEPNTRLNNLGIRFIIE</sequence>
<organism evidence="3 4">
    <name type="scientific">Piromyces finnis</name>
    <dbReference type="NCBI Taxonomy" id="1754191"/>
    <lineage>
        <taxon>Eukaryota</taxon>
        <taxon>Fungi</taxon>
        <taxon>Fungi incertae sedis</taxon>
        <taxon>Chytridiomycota</taxon>
        <taxon>Chytridiomycota incertae sedis</taxon>
        <taxon>Neocallimastigomycetes</taxon>
        <taxon>Neocallimastigales</taxon>
        <taxon>Neocallimastigaceae</taxon>
        <taxon>Piromyces</taxon>
    </lineage>
</organism>
<dbReference type="OrthoDB" id="6085154at2759"/>
<proteinExistence type="predicted"/>
<dbReference type="STRING" id="1754191.A0A1Y1VC41"/>
<protein>
    <recommendedName>
        <fullName evidence="5">DUF4832 domain-containing protein</fullName>
    </recommendedName>
</protein>
<evidence type="ECO:0000259" key="2">
    <source>
        <dbReference type="Pfam" id="PF16173"/>
    </source>
</evidence>
<dbReference type="InterPro" id="IPR032267">
    <property type="entry name" value="DUF4832"/>
</dbReference>
<feature type="domain" description="DUF4874" evidence="2">
    <location>
        <begin position="29"/>
        <end position="199"/>
    </location>
</feature>
<evidence type="ECO:0000313" key="4">
    <source>
        <dbReference type="Proteomes" id="UP000193719"/>
    </source>
</evidence>
<dbReference type="AlphaFoldDB" id="A0A1Y1VC41"/>
<evidence type="ECO:0000259" key="1">
    <source>
        <dbReference type="Pfam" id="PF16116"/>
    </source>
</evidence>
<dbReference type="Pfam" id="PF16173">
    <property type="entry name" value="DUF4874"/>
    <property type="match status" value="1"/>
</dbReference>
<name>A0A1Y1VC41_9FUNG</name>
<evidence type="ECO:0008006" key="5">
    <source>
        <dbReference type="Google" id="ProtNLM"/>
    </source>
</evidence>
<accession>A0A1Y1VC41</accession>
<feature type="domain" description="DUF4832" evidence="1">
    <location>
        <begin position="224"/>
        <end position="427"/>
    </location>
</feature>